<feature type="domain" description="DUF7888" evidence="2">
    <location>
        <begin position="54"/>
        <end position="189"/>
    </location>
</feature>
<keyword evidence="1" id="KW-0732">Signal</keyword>
<dbReference type="Proteomes" id="UP000782241">
    <property type="component" value="Unassembled WGS sequence"/>
</dbReference>
<reference evidence="3" key="1">
    <citation type="submission" date="2021-04" db="EMBL/GenBank/DDBJ databases">
        <title>Draft genome of Fusarium avenaceum strain F156N33, isolated from an atmospheric sample in Virginia.</title>
        <authorList>
            <person name="Yang S."/>
            <person name="Vinatzer B.A."/>
            <person name="Coleman J."/>
        </authorList>
    </citation>
    <scope>NUCLEOTIDE SEQUENCE</scope>
    <source>
        <strain evidence="3">F156N33</strain>
    </source>
</reference>
<dbReference type="PANTHER" id="PTHR40845:SF1">
    <property type="match status" value="1"/>
</dbReference>
<feature type="signal peptide" evidence="1">
    <location>
        <begin position="1"/>
        <end position="20"/>
    </location>
</feature>
<dbReference type="PANTHER" id="PTHR40845">
    <property type="match status" value="1"/>
</dbReference>
<evidence type="ECO:0000256" key="1">
    <source>
        <dbReference type="SAM" id="SignalP"/>
    </source>
</evidence>
<dbReference type="EMBL" id="JAGPUO010000016">
    <property type="protein sequence ID" value="KAG5657642.1"/>
    <property type="molecule type" value="Genomic_DNA"/>
</dbReference>
<dbReference type="Pfam" id="PF25411">
    <property type="entry name" value="DUF7888"/>
    <property type="match status" value="1"/>
</dbReference>
<name>A0A9P7H3C6_9HYPO</name>
<feature type="chain" id="PRO_5040114059" description="DUF7888 domain-containing protein" evidence="1">
    <location>
        <begin position="21"/>
        <end position="478"/>
    </location>
</feature>
<keyword evidence="4" id="KW-1185">Reference proteome</keyword>
<comment type="caution">
    <text evidence="3">The sequence shown here is derived from an EMBL/GenBank/DDBJ whole genome shotgun (WGS) entry which is preliminary data.</text>
</comment>
<dbReference type="AlphaFoldDB" id="A0A9P7H3C6"/>
<evidence type="ECO:0000313" key="4">
    <source>
        <dbReference type="Proteomes" id="UP000782241"/>
    </source>
</evidence>
<dbReference type="InterPro" id="IPR057210">
    <property type="entry name" value="DUF7888"/>
</dbReference>
<evidence type="ECO:0000313" key="3">
    <source>
        <dbReference type="EMBL" id="KAG5657642.1"/>
    </source>
</evidence>
<dbReference type="SUPFAM" id="SSF51735">
    <property type="entry name" value="NAD(P)-binding Rossmann-fold domains"/>
    <property type="match status" value="1"/>
</dbReference>
<accession>A0A9P7H3C6</accession>
<protein>
    <recommendedName>
        <fullName evidence="2">DUF7888 domain-containing protein</fullName>
    </recommendedName>
</protein>
<sequence length="478" mass="52331">MPSFTTVVAAIAGCSAIVNGAAIPSESGLHTTTLYTRDMAKSPAHALSKREPVTVAILTAAGTAAVTAIVTQAVNAAADFIGDVANFDSAREAFTVQTTEAMMANNPDPARFQAAACYNKAFTVADPANIDGQSSVEFKLGLLNTDYECMYIAAPNQFFTESDGGLINLSFTHTDRCTFDQETADLTCQQGKATIDALFKTRDNSTQTQDIRILALTRTISSPKAQALQAKYPEIILVEGDTQTPQPIFEKYPSISSVFVVTVPPNDEAQALPLIEAATMTANQVDHIVFSSVDRGGDTESWSQPTEIPHFAAKHRLELRLRQLCNENNKRWTVLRPTGFMDSYNPGFLGKMMASLWAEGMPKDRKMQLVSTHDIGVFAAKALLDPECWSGKATALAGDELSFIELQEIFKRVVGEEIPQTYKVVTYPILWMVADANKSFEWFRTAGWNADISALQAQEPSLQNFETWLRKSSHWKTG</sequence>
<dbReference type="Gene3D" id="3.40.50.720">
    <property type="entry name" value="NAD(P)-binding Rossmann-like Domain"/>
    <property type="match status" value="1"/>
</dbReference>
<dbReference type="Gene3D" id="3.90.25.10">
    <property type="entry name" value="UDP-galactose 4-epimerase, domain 1"/>
    <property type="match status" value="1"/>
</dbReference>
<dbReference type="InterPro" id="IPR036291">
    <property type="entry name" value="NAD(P)-bd_dom_sf"/>
</dbReference>
<evidence type="ECO:0000259" key="2">
    <source>
        <dbReference type="Pfam" id="PF25411"/>
    </source>
</evidence>
<proteinExistence type="predicted"/>
<organism evidence="3 4">
    <name type="scientific">Fusarium avenaceum</name>
    <dbReference type="NCBI Taxonomy" id="40199"/>
    <lineage>
        <taxon>Eukaryota</taxon>
        <taxon>Fungi</taxon>
        <taxon>Dikarya</taxon>
        <taxon>Ascomycota</taxon>
        <taxon>Pezizomycotina</taxon>
        <taxon>Sordariomycetes</taxon>
        <taxon>Hypocreomycetidae</taxon>
        <taxon>Hypocreales</taxon>
        <taxon>Nectriaceae</taxon>
        <taxon>Fusarium</taxon>
        <taxon>Fusarium tricinctum species complex</taxon>
    </lineage>
</organism>
<gene>
    <name evidence="3" type="ORF">KAF25_007675</name>
</gene>